<evidence type="ECO:0008006" key="3">
    <source>
        <dbReference type="Google" id="ProtNLM"/>
    </source>
</evidence>
<dbReference type="InterPro" id="IPR011335">
    <property type="entry name" value="Restrct_endonuc-II-like"/>
</dbReference>
<dbReference type="AlphaFoldDB" id="A0A1R0ZBB8"/>
<organism evidence="1 2">
    <name type="scientific">Paenibacillus odorifer</name>
    <dbReference type="NCBI Taxonomy" id="189426"/>
    <lineage>
        <taxon>Bacteria</taxon>
        <taxon>Bacillati</taxon>
        <taxon>Bacillota</taxon>
        <taxon>Bacilli</taxon>
        <taxon>Bacillales</taxon>
        <taxon>Paenibacillaceae</taxon>
        <taxon>Paenibacillus</taxon>
    </lineage>
</organism>
<sequence>MKITRVKTLVNKGYFSQTDDYKIIRQQIEHATYSIQNPPGSGKFYLHEKEKGNGVVPIKDSFIMTLNSFGWEDEKKVSDPEVKRRKFDTAVKLSGGRYFAVEWETGNISSSHRAINRIVLGILDGVIDGGILILPSRKMYKYLTDRIGNFQELEPYFKVWEALEPSIHNGLIEVIEIEHDGVSMDIPPIRKGTDGRALL</sequence>
<gene>
    <name evidence="1" type="ORF">BSK65_22965</name>
</gene>
<dbReference type="GO" id="GO:0009036">
    <property type="term" value="F:type II site-specific deoxyribonuclease activity"/>
    <property type="evidence" value="ECO:0007669"/>
    <property type="project" value="InterPro"/>
</dbReference>
<dbReference type="SUPFAM" id="SSF52980">
    <property type="entry name" value="Restriction endonuclease-like"/>
    <property type="match status" value="1"/>
</dbReference>
<dbReference type="InterPro" id="IPR011338">
    <property type="entry name" value="BamHI/BglII/BstY"/>
</dbReference>
<dbReference type="Gene3D" id="3.40.91.20">
    <property type="match status" value="1"/>
</dbReference>
<accession>A0A1R0ZBB8</accession>
<name>A0A1R0ZBB8_9BACL</name>
<dbReference type="GO" id="GO:0003677">
    <property type="term" value="F:DNA binding"/>
    <property type="evidence" value="ECO:0007669"/>
    <property type="project" value="InterPro"/>
</dbReference>
<protein>
    <recommendedName>
        <fullName evidence="3">Restriction endonuclease</fullName>
    </recommendedName>
</protein>
<dbReference type="GO" id="GO:0000287">
    <property type="term" value="F:magnesium ion binding"/>
    <property type="evidence" value="ECO:0007669"/>
    <property type="project" value="InterPro"/>
</dbReference>
<evidence type="ECO:0000313" key="2">
    <source>
        <dbReference type="Proteomes" id="UP000187425"/>
    </source>
</evidence>
<dbReference type="OrthoDB" id="571572at2"/>
<dbReference type="GO" id="GO:0009307">
    <property type="term" value="P:DNA restriction-modification system"/>
    <property type="evidence" value="ECO:0007669"/>
    <property type="project" value="InterPro"/>
</dbReference>
<dbReference type="Proteomes" id="UP000187425">
    <property type="component" value="Unassembled WGS sequence"/>
</dbReference>
<reference evidence="1 2" key="1">
    <citation type="submission" date="2016-11" db="EMBL/GenBank/DDBJ databases">
        <title>Paenibacillus species isolates.</title>
        <authorList>
            <person name="Beno S.M."/>
        </authorList>
    </citation>
    <scope>NUCLEOTIDE SEQUENCE [LARGE SCALE GENOMIC DNA]</scope>
    <source>
        <strain evidence="1 2">FSL H7-0443</strain>
    </source>
</reference>
<dbReference type="InterPro" id="IPR004194">
    <property type="entry name" value="Restrct_endonuc_II_BamHI"/>
</dbReference>
<dbReference type="Pfam" id="PF02923">
    <property type="entry name" value="BamHI"/>
    <property type="match status" value="1"/>
</dbReference>
<dbReference type="CDD" id="cd00942">
    <property type="entry name" value="BamHI-like"/>
    <property type="match status" value="1"/>
</dbReference>
<dbReference type="EMBL" id="MPTW01000016">
    <property type="protein sequence ID" value="OME66043.1"/>
    <property type="molecule type" value="Genomic_DNA"/>
</dbReference>
<comment type="caution">
    <text evidence="1">The sequence shown here is derived from an EMBL/GenBank/DDBJ whole genome shotgun (WGS) entry which is preliminary data.</text>
</comment>
<proteinExistence type="predicted"/>
<evidence type="ECO:0000313" key="1">
    <source>
        <dbReference type="EMBL" id="OME66043.1"/>
    </source>
</evidence>